<comment type="caution">
    <text evidence="2">The sequence shown here is derived from an EMBL/GenBank/DDBJ whole genome shotgun (WGS) entry which is preliminary data.</text>
</comment>
<name>A0ABT4VI49_9HYPH</name>
<keyword evidence="3" id="KW-1185">Reference proteome</keyword>
<dbReference type="EMBL" id="JAPJZH010000002">
    <property type="protein sequence ID" value="MDA4844394.1"/>
    <property type="molecule type" value="Genomic_DNA"/>
</dbReference>
<sequence length="157" mass="17482">MTLLTPDILAWVGRAIEFESDPISVSEARRFIAASGDDNPLYAIPDNPGDGTTVEVPPMLYYGATRPFVAASAMAEDGTVHEHRPMIGTGQTMGGSVEMEWLRPLRVGDRLSGTRTLKSLTEKQGRTRHFVIAEWVTEYRDQAGDPVVRERYEQLLF</sequence>
<proteinExistence type="predicted"/>
<dbReference type="Proteomes" id="UP001148313">
    <property type="component" value="Unassembled WGS sequence"/>
</dbReference>
<reference evidence="2" key="1">
    <citation type="submission" date="2022-11" db="EMBL/GenBank/DDBJ databases">
        <title>Hoeflea poritis sp. nov., isolated from scleractinian coral Porites lutea.</title>
        <authorList>
            <person name="Zhang G."/>
            <person name="Wei Q."/>
            <person name="Cai L."/>
        </authorList>
    </citation>
    <scope>NUCLEOTIDE SEQUENCE</scope>
    <source>
        <strain evidence="2">E7-10</strain>
    </source>
</reference>
<evidence type="ECO:0000313" key="2">
    <source>
        <dbReference type="EMBL" id="MDA4844394.1"/>
    </source>
</evidence>
<evidence type="ECO:0000313" key="3">
    <source>
        <dbReference type="Proteomes" id="UP001148313"/>
    </source>
</evidence>
<dbReference type="SUPFAM" id="SSF54637">
    <property type="entry name" value="Thioesterase/thiol ester dehydrase-isomerase"/>
    <property type="match status" value="1"/>
</dbReference>
<dbReference type="CDD" id="cd03441">
    <property type="entry name" value="R_hydratase_like"/>
    <property type="match status" value="1"/>
</dbReference>
<protein>
    <submittedName>
        <fullName evidence="2">MaoC family dehydratase N-terminal domain-containing protein</fullName>
    </submittedName>
</protein>
<feature type="domain" description="FAS1-like dehydratase" evidence="1">
    <location>
        <begin position="10"/>
        <end position="149"/>
    </location>
</feature>
<gene>
    <name evidence="2" type="ORF">OOZ53_03490</name>
</gene>
<dbReference type="RefSeq" id="WP_271087924.1">
    <property type="nucleotide sequence ID" value="NZ_JAPJZH010000002.1"/>
</dbReference>
<dbReference type="Pfam" id="PF13452">
    <property type="entry name" value="FAS1_DH_region"/>
    <property type="match status" value="1"/>
</dbReference>
<dbReference type="InterPro" id="IPR039569">
    <property type="entry name" value="FAS1-like_DH_region"/>
</dbReference>
<evidence type="ECO:0000259" key="1">
    <source>
        <dbReference type="Pfam" id="PF13452"/>
    </source>
</evidence>
<accession>A0ABT4VI49</accession>
<dbReference type="Gene3D" id="3.10.129.10">
    <property type="entry name" value="Hotdog Thioesterase"/>
    <property type="match status" value="1"/>
</dbReference>
<dbReference type="InterPro" id="IPR029069">
    <property type="entry name" value="HotDog_dom_sf"/>
</dbReference>
<organism evidence="2 3">
    <name type="scientific">Hoeflea poritis</name>
    <dbReference type="NCBI Taxonomy" id="2993659"/>
    <lineage>
        <taxon>Bacteria</taxon>
        <taxon>Pseudomonadati</taxon>
        <taxon>Pseudomonadota</taxon>
        <taxon>Alphaproteobacteria</taxon>
        <taxon>Hyphomicrobiales</taxon>
        <taxon>Rhizobiaceae</taxon>
        <taxon>Hoeflea</taxon>
    </lineage>
</organism>